<dbReference type="RefSeq" id="WP_012868555.1">
    <property type="nucleotide sequence ID" value="NC_013521.1"/>
</dbReference>
<evidence type="ECO:0000259" key="2">
    <source>
        <dbReference type="Pfam" id="PF14230"/>
    </source>
</evidence>
<evidence type="ECO:0000256" key="1">
    <source>
        <dbReference type="SAM" id="SignalP"/>
    </source>
</evidence>
<evidence type="ECO:0000313" key="4">
    <source>
        <dbReference type="Proteomes" id="UP000000322"/>
    </source>
</evidence>
<dbReference type="InterPro" id="IPR025637">
    <property type="entry name" value="DUF4333"/>
</dbReference>
<dbReference type="Pfam" id="PF14230">
    <property type="entry name" value="DUF4333"/>
    <property type="match status" value="1"/>
</dbReference>
<name>D1BFI4_SANKS</name>
<dbReference type="HOGENOM" id="CLU_2318487_0_0_11"/>
<feature type="domain" description="DUF4333" evidence="2">
    <location>
        <begin position="17"/>
        <end position="89"/>
    </location>
</feature>
<reference evidence="3 4" key="1">
    <citation type="journal article" date="2009" name="Stand. Genomic Sci.">
        <title>Complete genome sequence of Sanguibacter keddieii type strain (ST-74).</title>
        <authorList>
            <person name="Ivanova N."/>
            <person name="Sikorski J."/>
            <person name="Sims D."/>
            <person name="Brettin T."/>
            <person name="Detter J.C."/>
            <person name="Han C."/>
            <person name="Lapidus A."/>
            <person name="Copeland A."/>
            <person name="Glavina Del Rio T."/>
            <person name="Nolan M."/>
            <person name="Chen F."/>
            <person name="Lucas S."/>
            <person name="Tice H."/>
            <person name="Cheng J.F."/>
            <person name="Bruce D."/>
            <person name="Goodwin L."/>
            <person name="Pitluck S."/>
            <person name="Pati A."/>
            <person name="Mavromatis K."/>
            <person name="Chen A."/>
            <person name="Palaniappan K."/>
            <person name="D'haeseleer P."/>
            <person name="Chain P."/>
            <person name="Bristow J."/>
            <person name="Eisen J.A."/>
            <person name="Markowitz V."/>
            <person name="Hugenholtz P."/>
            <person name="Goker M."/>
            <person name="Pukall R."/>
            <person name="Klenk H.P."/>
            <person name="Kyrpides N.C."/>
        </authorList>
    </citation>
    <scope>NUCLEOTIDE SEQUENCE [LARGE SCALE GENOMIC DNA]</scope>
    <source>
        <strain evidence="4">ATCC 51767 / DSM 10542 / NCFB 3025 / ST-74</strain>
    </source>
</reference>
<dbReference type="Proteomes" id="UP000000322">
    <property type="component" value="Chromosome"/>
</dbReference>
<evidence type="ECO:0000313" key="3">
    <source>
        <dbReference type="EMBL" id="ACZ23487.1"/>
    </source>
</evidence>
<keyword evidence="4" id="KW-1185">Reference proteome</keyword>
<feature type="chain" id="PRO_5038717432" description="DUF4333 domain-containing protein" evidence="1">
    <location>
        <begin position="18"/>
        <end position="99"/>
    </location>
</feature>
<dbReference type="AlphaFoldDB" id="D1BFI4"/>
<dbReference type="KEGG" id="ske:Sked_36010"/>
<gene>
    <name evidence="3" type="ordered locus">Sked_36010</name>
</gene>
<dbReference type="EMBL" id="CP001819">
    <property type="protein sequence ID" value="ACZ23487.1"/>
    <property type="molecule type" value="Genomic_DNA"/>
</dbReference>
<feature type="signal peptide" evidence="1">
    <location>
        <begin position="1"/>
        <end position="17"/>
    </location>
</feature>
<sequence length="99" mass="9760">MLTALVTAVVSVAATLAATGAFTPTPTLDAGVVSQDVAKILSTSFGLSDVDAVTCPGAVEAREGVEFECTFVSGGSPASVPVLVLNDSGQYRVGGPTDG</sequence>
<proteinExistence type="predicted"/>
<keyword evidence="1" id="KW-0732">Signal</keyword>
<protein>
    <recommendedName>
        <fullName evidence="2">DUF4333 domain-containing protein</fullName>
    </recommendedName>
</protein>
<organism evidence="3 4">
    <name type="scientific">Sanguibacter keddieii (strain ATCC 51767 / DSM 10542 / NCFB 3025 / ST-74)</name>
    <dbReference type="NCBI Taxonomy" id="446469"/>
    <lineage>
        <taxon>Bacteria</taxon>
        <taxon>Bacillati</taxon>
        <taxon>Actinomycetota</taxon>
        <taxon>Actinomycetes</taxon>
        <taxon>Micrococcales</taxon>
        <taxon>Sanguibacteraceae</taxon>
        <taxon>Sanguibacter</taxon>
    </lineage>
</organism>
<accession>D1BFI4</accession>